<reference evidence="5" key="3">
    <citation type="journal article" date="2017" name="Nature">
        <title>Genome sequence of the progenitor of the wheat D genome Aegilops tauschii.</title>
        <authorList>
            <person name="Luo M.C."/>
            <person name="Gu Y.Q."/>
            <person name="Puiu D."/>
            <person name="Wang H."/>
            <person name="Twardziok S.O."/>
            <person name="Deal K.R."/>
            <person name="Huo N."/>
            <person name="Zhu T."/>
            <person name="Wang L."/>
            <person name="Wang Y."/>
            <person name="McGuire P.E."/>
            <person name="Liu S."/>
            <person name="Long H."/>
            <person name="Ramasamy R.K."/>
            <person name="Rodriguez J.C."/>
            <person name="Van S.L."/>
            <person name="Yuan L."/>
            <person name="Wang Z."/>
            <person name="Xia Z."/>
            <person name="Xiao L."/>
            <person name="Anderson O.D."/>
            <person name="Ouyang S."/>
            <person name="Liang Y."/>
            <person name="Zimin A.V."/>
            <person name="Pertea G."/>
            <person name="Qi P."/>
            <person name="Bennetzen J.L."/>
            <person name="Dai X."/>
            <person name="Dawson M.W."/>
            <person name="Muller H.G."/>
            <person name="Kugler K."/>
            <person name="Rivarola-Duarte L."/>
            <person name="Spannagl M."/>
            <person name="Mayer K.F.X."/>
            <person name="Lu F.H."/>
            <person name="Bevan M.W."/>
            <person name="Leroy P."/>
            <person name="Li P."/>
            <person name="You F.M."/>
            <person name="Sun Q."/>
            <person name="Liu Z."/>
            <person name="Lyons E."/>
            <person name="Wicker T."/>
            <person name="Salzberg S.L."/>
            <person name="Devos K.M."/>
            <person name="Dvorak J."/>
        </authorList>
    </citation>
    <scope>NUCLEOTIDE SEQUENCE [LARGE SCALE GENOMIC DNA]</scope>
    <source>
        <strain evidence="5">cv. AL8/78</strain>
    </source>
</reference>
<proteinExistence type="predicted"/>
<dbReference type="AlphaFoldDB" id="A0A453NR74"/>
<keyword evidence="1" id="KW-0433">Leucine-rich repeat</keyword>
<keyword evidence="3" id="KW-0472">Membrane</keyword>
<keyword evidence="3" id="KW-0812">Transmembrane</keyword>
<dbReference type="Pfam" id="PF08263">
    <property type="entry name" value="LRRNT_2"/>
    <property type="match status" value="1"/>
</dbReference>
<dbReference type="InterPro" id="IPR013210">
    <property type="entry name" value="LRR_N_plant-typ"/>
</dbReference>
<evidence type="ECO:0000256" key="1">
    <source>
        <dbReference type="ARBA" id="ARBA00022614"/>
    </source>
</evidence>
<evidence type="ECO:0000313" key="5">
    <source>
        <dbReference type="EnsemblPlants" id="AET6Gv20459500.1"/>
    </source>
</evidence>
<dbReference type="EnsemblPlants" id="AET6Gv20459500.1">
    <property type="protein sequence ID" value="AET6Gv20459500.1"/>
    <property type="gene ID" value="AET6Gv20459500"/>
</dbReference>
<reference evidence="5" key="4">
    <citation type="submission" date="2019-03" db="UniProtKB">
        <authorList>
            <consortium name="EnsemblPlants"/>
        </authorList>
    </citation>
    <scope>IDENTIFICATION</scope>
</reference>
<sequence>AASSPHSTIALLATAPSAGAATAMAMAALSLLLVAVFFLACSVATHALPGAPEPAASAASVEDYNALLSFRSLVRGDPSRALASWTSSGAHDG</sequence>
<keyword evidence="6" id="KW-1185">Reference proteome</keyword>
<protein>
    <recommendedName>
        <fullName evidence="4">Leucine-rich repeat-containing N-terminal plant-type domain-containing protein</fullName>
    </recommendedName>
</protein>
<evidence type="ECO:0000256" key="2">
    <source>
        <dbReference type="ARBA" id="ARBA00022737"/>
    </source>
</evidence>
<feature type="domain" description="Leucine-rich repeat-containing N-terminal plant-type" evidence="4">
    <location>
        <begin position="62"/>
        <end position="89"/>
    </location>
</feature>
<evidence type="ECO:0000256" key="3">
    <source>
        <dbReference type="SAM" id="Phobius"/>
    </source>
</evidence>
<name>A0A453NR74_AEGTS</name>
<dbReference type="Proteomes" id="UP000015105">
    <property type="component" value="Chromosome 6D"/>
</dbReference>
<reference evidence="5" key="5">
    <citation type="journal article" date="2021" name="G3 (Bethesda)">
        <title>Aegilops tauschii genome assembly Aet v5.0 features greater sequence contiguity and improved annotation.</title>
        <authorList>
            <person name="Wang L."/>
            <person name="Zhu T."/>
            <person name="Rodriguez J.C."/>
            <person name="Deal K.R."/>
            <person name="Dubcovsky J."/>
            <person name="McGuire P.E."/>
            <person name="Lux T."/>
            <person name="Spannagl M."/>
            <person name="Mayer K.F.X."/>
            <person name="Baldrich P."/>
            <person name="Meyers B.C."/>
            <person name="Huo N."/>
            <person name="Gu Y.Q."/>
            <person name="Zhou H."/>
            <person name="Devos K.M."/>
            <person name="Bennetzen J.L."/>
            <person name="Unver T."/>
            <person name="Budak H."/>
            <person name="Gulick P.J."/>
            <person name="Galiba G."/>
            <person name="Kalapos B."/>
            <person name="Nelson D.R."/>
            <person name="Li P."/>
            <person name="You F.M."/>
            <person name="Luo M.C."/>
            <person name="Dvorak J."/>
        </authorList>
    </citation>
    <scope>NUCLEOTIDE SEQUENCE [LARGE SCALE GENOMIC DNA]</scope>
    <source>
        <strain evidence="5">cv. AL8/78</strain>
    </source>
</reference>
<evidence type="ECO:0000313" key="6">
    <source>
        <dbReference type="Proteomes" id="UP000015105"/>
    </source>
</evidence>
<accession>A0A453NR74</accession>
<feature type="transmembrane region" description="Helical" evidence="3">
    <location>
        <begin position="20"/>
        <end position="40"/>
    </location>
</feature>
<keyword evidence="2" id="KW-0677">Repeat</keyword>
<organism evidence="5 6">
    <name type="scientific">Aegilops tauschii subsp. strangulata</name>
    <name type="common">Goatgrass</name>
    <dbReference type="NCBI Taxonomy" id="200361"/>
    <lineage>
        <taxon>Eukaryota</taxon>
        <taxon>Viridiplantae</taxon>
        <taxon>Streptophyta</taxon>
        <taxon>Embryophyta</taxon>
        <taxon>Tracheophyta</taxon>
        <taxon>Spermatophyta</taxon>
        <taxon>Magnoliopsida</taxon>
        <taxon>Liliopsida</taxon>
        <taxon>Poales</taxon>
        <taxon>Poaceae</taxon>
        <taxon>BOP clade</taxon>
        <taxon>Pooideae</taxon>
        <taxon>Triticodae</taxon>
        <taxon>Triticeae</taxon>
        <taxon>Triticinae</taxon>
        <taxon>Aegilops</taxon>
    </lineage>
</organism>
<reference evidence="6" key="1">
    <citation type="journal article" date="2014" name="Science">
        <title>Ancient hybridizations among the ancestral genomes of bread wheat.</title>
        <authorList>
            <consortium name="International Wheat Genome Sequencing Consortium,"/>
            <person name="Marcussen T."/>
            <person name="Sandve S.R."/>
            <person name="Heier L."/>
            <person name="Spannagl M."/>
            <person name="Pfeifer M."/>
            <person name="Jakobsen K.S."/>
            <person name="Wulff B.B."/>
            <person name="Steuernagel B."/>
            <person name="Mayer K.F."/>
            <person name="Olsen O.A."/>
        </authorList>
    </citation>
    <scope>NUCLEOTIDE SEQUENCE [LARGE SCALE GENOMIC DNA]</scope>
    <source>
        <strain evidence="6">cv. AL8/78</strain>
    </source>
</reference>
<dbReference type="Gramene" id="AET6Gv20459500.1">
    <property type="protein sequence ID" value="AET6Gv20459500.1"/>
    <property type="gene ID" value="AET6Gv20459500"/>
</dbReference>
<keyword evidence="3" id="KW-1133">Transmembrane helix</keyword>
<evidence type="ECO:0000259" key="4">
    <source>
        <dbReference type="Pfam" id="PF08263"/>
    </source>
</evidence>
<reference evidence="6" key="2">
    <citation type="journal article" date="2017" name="Nat. Plants">
        <title>The Aegilops tauschii genome reveals multiple impacts of transposons.</title>
        <authorList>
            <person name="Zhao G."/>
            <person name="Zou C."/>
            <person name="Li K."/>
            <person name="Wang K."/>
            <person name="Li T."/>
            <person name="Gao L."/>
            <person name="Zhang X."/>
            <person name="Wang H."/>
            <person name="Yang Z."/>
            <person name="Liu X."/>
            <person name="Jiang W."/>
            <person name="Mao L."/>
            <person name="Kong X."/>
            <person name="Jiao Y."/>
            <person name="Jia J."/>
        </authorList>
    </citation>
    <scope>NUCLEOTIDE SEQUENCE [LARGE SCALE GENOMIC DNA]</scope>
    <source>
        <strain evidence="6">cv. AL8/78</strain>
    </source>
</reference>